<accession>A0ACB5TXS6</accession>
<sequence length="129" mass="14070">MNQANNKSFNSAISDSQDWGSIDDSEINEVLQQRQEHAHIGHGQSQLSPSHRQMVDGGQDQVDGDEEKKNGEEEDGDGGDGGVRIDVKSSQVDSMGTDDDDEIGTTSSLGYRMAEKKMSFGEKKVCLFC</sequence>
<evidence type="ECO:0000313" key="2">
    <source>
        <dbReference type="Proteomes" id="UP001165064"/>
    </source>
</evidence>
<dbReference type="Proteomes" id="UP001165064">
    <property type="component" value="Unassembled WGS sequence"/>
</dbReference>
<dbReference type="EMBL" id="BSXS01010185">
    <property type="protein sequence ID" value="GME97633.1"/>
    <property type="molecule type" value="Genomic_DNA"/>
</dbReference>
<gene>
    <name evidence="1" type="ORF">Amon02_001029100</name>
</gene>
<keyword evidence="2" id="KW-1185">Reference proteome</keyword>
<organism evidence="1 2">
    <name type="scientific">Ambrosiozyma monospora</name>
    <name type="common">Yeast</name>
    <name type="synonym">Endomycopsis monosporus</name>
    <dbReference type="NCBI Taxonomy" id="43982"/>
    <lineage>
        <taxon>Eukaryota</taxon>
        <taxon>Fungi</taxon>
        <taxon>Dikarya</taxon>
        <taxon>Ascomycota</taxon>
        <taxon>Saccharomycotina</taxon>
        <taxon>Pichiomycetes</taxon>
        <taxon>Pichiales</taxon>
        <taxon>Pichiaceae</taxon>
        <taxon>Ambrosiozyma</taxon>
    </lineage>
</organism>
<reference evidence="1" key="1">
    <citation type="submission" date="2023-04" db="EMBL/GenBank/DDBJ databases">
        <title>Ambrosiozyma monospora NBRC 10751.</title>
        <authorList>
            <person name="Ichikawa N."/>
            <person name="Sato H."/>
            <person name="Tonouchi N."/>
        </authorList>
    </citation>
    <scope>NUCLEOTIDE SEQUENCE</scope>
    <source>
        <strain evidence="1">NBRC 10751</strain>
    </source>
</reference>
<evidence type="ECO:0000313" key="1">
    <source>
        <dbReference type="EMBL" id="GME97633.1"/>
    </source>
</evidence>
<proteinExistence type="predicted"/>
<comment type="caution">
    <text evidence="1">The sequence shown here is derived from an EMBL/GenBank/DDBJ whole genome shotgun (WGS) entry which is preliminary data.</text>
</comment>
<protein>
    <submittedName>
        <fullName evidence="1">Unnamed protein product</fullName>
    </submittedName>
</protein>
<name>A0ACB5TXS6_AMBMO</name>